<proteinExistence type="predicted"/>
<dbReference type="EMBL" id="GBRH01236656">
    <property type="protein sequence ID" value="JAD61239.1"/>
    <property type="molecule type" value="Transcribed_RNA"/>
</dbReference>
<reference evidence="1" key="1">
    <citation type="submission" date="2014-09" db="EMBL/GenBank/DDBJ databases">
        <authorList>
            <person name="Magalhaes I.L.F."/>
            <person name="Oliveira U."/>
            <person name="Santos F.R."/>
            <person name="Vidigal T.H.D.A."/>
            <person name="Brescovit A.D."/>
            <person name="Santos A.J."/>
        </authorList>
    </citation>
    <scope>NUCLEOTIDE SEQUENCE</scope>
    <source>
        <tissue evidence="1">Shoot tissue taken approximately 20 cm above the soil surface</tissue>
    </source>
</reference>
<evidence type="ECO:0000313" key="1">
    <source>
        <dbReference type="EMBL" id="JAD61239.1"/>
    </source>
</evidence>
<accession>A0A0A9BB95</accession>
<reference evidence="1" key="2">
    <citation type="journal article" date="2015" name="Data Brief">
        <title>Shoot transcriptome of the giant reed, Arundo donax.</title>
        <authorList>
            <person name="Barrero R.A."/>
            <person name="Guerrero F.D."/>
            <person name="Moolhuijzen P."/>
            <person name="Goolsby J.A."/>
            <person name="Tidwell J."/>
            <person name="Bellgard S.E."/>
            <person name="Bellgard M.I."/>
        </authorList>
    </citation>
    <scope>NUCLEOTIDE SEQUENCE</scope>
    <source>
        <tissue evidence="1">Shoot tissue taken approximately 20 cm above the soil surface</tissue>
    </source>
</reference>
<organism evidence="1">
    <name type="scientific">Arundo donax</name>
    <name type="common">Giant reed</name>
    <name type="synonym">Donax arundinaceus</name>
    <dbReference type="NCBI Taxonomy" id="35708"/>
    <lineage>
        <taxon>Eukaryota</taxon>
        <taxon>Viridiplantae</taxon>
        <taxon>Streptophyta</taxon>
        <taxon>Embryophyta</taxon>
        <taxon>Tracheophyta</taxon>
        <taxon>Spermatophyta</taxon>
        <taxon>Magnoliopsida</taxon>
        <taxon>Liliopsida</taxon>
        <taxon>Poales</taxon>
        <taxon>Poaceae</taxon>
        <taxon>PACMAD clade</taxon>
        <taxon>Arundinoideae</taxon>
        <taxon>Arundineae</taxon>
        <taxon>Arundo</taxon>
    </lineage>
</organism>
<name>A0A0A9BB95_ARUDO</name>
<protein>
    <submittedName>
        <fullName evidence="1">Uncharacterized protein</fullName>
    </submittedName>
</protein>
<sequence length="14" mass="1682">MTWLSSSIQTKIRM</sequence>